<dbReference type="GO" id="GO:0008270">
    <property type="term" value="F:zinc ion binding"/>
    <property type="evidence" value="ECO:0007669"/>
    <property type="project" value="UniProtKB-KW"/>
</dbReference>
<dbReference type="PANTHER" id="PTHR46481:SF10">
    <property type="entry name" value="ZINC FINGER BED DOMAIN-CONTAINING PROTEIN 39"/>
    <property type="match status" value="1"/>
</dbReference>
<dbReference type="OrthoDB" id="2440964at2759"/>
<keyword evidence="5" id="KW-0539">Nucleus</keyword>
<feature type="compositionally biased region" description="Low complexity" evidence="6">
    <location>
        <begin position="12"/>
        <end position="36"/>
    </location>
</feature>
<evidence type="ECO:0000256" key="6">
    <source>
        <dbReference type="SAM" id="MobiDB-lite"/>
    </source>
</evidence>
<keyword evidence="3" id="KW-0863">Zinc-finger</keyword>
<feature type="compositionally biased region" description="Acidic residues" evidence="6">
    <location>
        <begin position="1"/>
        <end position="11"/>
    </location>
</feature>
<dbReference type="AlphaFoldDB" id="A0A9N9ITC2"/>
<dbReference type="Proteomes" id="UP000789405">
    <property type="component" value="Unassembled WGS sequence"/>
</dbReference>
<reference evidence="7" key="1">
    <citation type="submission" date="2021-06" db="EMBL/GenBank/DDBJ databases">
        <authorList>
            <person name="Kallberg Y."/>
            <person name="Tangrot J."/>
            <person name="Rosling A."/>
        </authorList>
    </citation>
    <scope>NUCLEOTIDE SEQUENCE</scope>
    <source>
        <strain evidence="7">MA453B</strain>
    </source>
</reference>
<dbReference type="InterPro" id="IPR052035">
    <property type="entry name" value="ZnF_BED_domain_contain"/>
</dbReference>
<evidence type="ECO:0000256" key="5">
    <source>
        <dbReference type="ARBA" id="ARBA00023242"/>
    </source>
</evidence>
<feature type="region of interest" description="Disordered" evidence="6">
    <location>
        <begin position="1"/>
        <end position="53"/>
    </location>
</feature>
<evidence type="ECO:0000256" key="1">
    <source>
        <dbReference type="ARBA" id="ARBA00004123"/>
    </source>
</evidence>
<sequence>MNESNFEENENYQENFQSENSQSRNFQSRNSQSKNSLNENSQESTSKKLAGRPPAGVWHFFDRGVSVKGHCSGKCKVCGSFWARAKPVDLEEHLALDCSNQDRDVIDFYAQVVANRQSHSQAVSQETLPGSNLNKRKRTLTNSQTSLSEFIESTKLTSQREDNINSALIKAFIVCNIPFHIISNPYFIDALRELRPGYQPPSRQLFAGRLLNAEIIKINQSIMAVLEKANNLTLGLDGWTDPNKKSLWNFVIHTSSGREYLWKILDLSNQSHTGETLRN</sequence>
<evidence type="ECO:0000256" key="4">
    <source>
        <dbReference type="ARBA" id="ARBA00022833"/>
    </source>
</evidence>
<dbReference type="EMBL" id="CAJVPY010014650">
    <property type="protein sequence ID" value="CAG8747614.1"/>
    <property type="molecule type" value="Genomic_DNA"/>
</dbReference>
<dbReference type="GO" id="GO:0005634">
    <property type="term" value="C:nucleus"/>
    <property type="evidence" value="ECO:0007669"/>
    <property type="project" value="UniProtKB-SubCell"/>
</dbReference>
<evidence type="ECO:0000256" key="3">
    <source>
        <dbReference type="ARBA" id="ARBA00022771"/>
    </source>
</evidence>
<proteinExistence type="predicted"/>
<feature type="non-terminal residue" evidence="7">
    <location>
        <position position="279"/>
    </location>
</feature>
<keyword evidence="8" id="KW-1185">Reference proteome</keyword>
<comment type="caution">
    <text evidence="7">The sequence shown here is derived from an EMBL/GenBank/DDBJ whole genome shotgun (WGS) entry which is preliminary data.</text>
</comment>
<accession>A0A9N9ITC2</accession>
<keyword evidence="2" id="KW-0479">Metal-binding</keyword>
<evidence type="ECO:0000313" key="8">
    <source>
        <dbReference type="Proteomes" id="UP000789405"/>
    </source>
</evidence>
<protein>
    <submittedName>
        <fullName evidence="7">2906_t:CDS:1</fullName>
    </submittedName>
</protein>
<evidence type="ECO:0000313" key="7">
    <source>
        <dbReference type="EMBL" id="CAG8747614.1"/>
    </source>
</evidence>
<organism evidence="7 8">
    <name type="scientific">Dentiscutata erythropus</name>
    <dbReference type="NCBI Taxonomy" id="1348616"/>
    <lineage>
        <taxon>Eukaryota</taxon>
        <taxon>Fungi</taxon>
        <taxon>Fungi incertae sedis</taxon>
        <taxon>Mucoromycota</taxon>
        <taxon>Glomeromycotina</taxon>
        <taxon>Glomeromycetes</taxon>
        <taxon>Diversisporales</taxon>
        <taxon>Gigasporaceae</taxon>
        <taxon>Dentiscutata</taxon>
    </lineage>
</organism>
<evidence type="ECO:0000256" key="2">
    <source>
        <dbReference type="ARBA" id="ARBA00022723"/>
    </source>
</evidence>
<comment type="subcellular location">
    <subcellularLocation>
        <location evidence="1">Nucleus</location>
    </subcellularLocation>
</comment>
<name>A0A9N9ITC2_9GLOM</name>
<gene>
    <name evidence="7" type="ORF">DERYTH_LOCUS16579</name>
</gene>
<dbReference type="PANTHER" id="PTHR46481">
    <property type="entry name" value="ZINC FINGER BED DOMAIN-CONTAINING PROTEIN 4"/>
    <property type="match status" value="1"/>
</dbReference>
<keyword evidence="4" id="KW-0862">Zinc</keyword>